<protein>
    <submittedName>
        <fullName evidence="2">Type II toxin-antitoxin system HicB family antitoxin</fullName>
    </submittedName>
</protein>
<dbReference type="InterPro" id="IPR008651">
    <property type="entry name" value="Uncharacterised_HicB"/>
</dbReference>
<name>A0A4Z0NEN1_9HYPH</name>
<evidence type="ECO:0000256" key="1">
    <source>
        <dbReference type="SAM" id="MobiDB-lite"/>
    </source>
</evidence>
<dbReference type="EMBL" id="SRLB01000045">
    <property type="protein sequence ID" value="TGD94259.1"/>
    <property type="molecule type" value="Genomic_DNA"/>
</dbReference>
<dbReference type="OrthoDB" id="5297106at2"/>
<evidence type="ECO:0000313" key="3">
    <source>
        <dbReference type="Proteomes" id="UP000297535"/>
    </source>
</evidence>
<keyword evidence="3" id="KW-1185">Reference proteome</keyword>
<dbReference type="SUPFAM" id="SSF143100">
    <property type="entry name" value="TTHA1013/TTHA0281-like"/>
    <property type="match status" value="1"/>
</dbReference>
<dbReference type="InterPro" id="IPR035069">
    <property type="entry name" value="TTHA1013/TTHA0281-like"/>
</dbReference>
<dbReference type="AlphaFoldDB" id="A0A4Z0NEN1"/>
<comment type="caution">
    <text evidence="2">The sequence shown here is derived from an EMBL/GenBank/DDBJ whole genome shotgun (WGS) entry which is preliminary data.</text>
</comment>
<dbReference type="GO" id="GO:0006355">
    <property type="term" value="P:regulation of DNA-templated transcription"/>
    <property type="evidence" value="ECO:0007669"/>
    <property type="project" value="InterPro"/>
</dbReference>
<dbReference type="Proteomes" id="UP000297535">
    <property type="component" value="Unassembled WGS sequence"/>
</dbReference>
<sequence length="134" mass="14503">MTRPVNTTLADKGFVARDEFSAEDEAVIGHIAGIDDIVGFHAESVPELVSAFREAADDFVGTCERIGKAPETMFSGELMVRVDPSVHAQAARAAERAGKSLAQWTEDALRAAARKSRPRALSSRHRTTGRAERP</sequence>
<feature type="compositionally biased region" description="Basic residues" evidence="1">
    <location>
        <begin position="112"/>
        <end position="128"/>
    </location>
</feature>
<gene>
    <name evidence="2" type="ORF">EU555_32495</name>
</gene>
<organism evidence="2 3">
    <name type="scientific">Methylobacterium nonmethylotrophicum</name>
    <dbReference type="NCBI Taxonomy" id="1141884"/>
    <lineage>
        <taxon>Bacteria</taxon>
        <taxon>Pseudomonadati</taxon>
        <taxon>Pseudomonadota</taxon>
        <taxon>Alphaproteobacteria</taxon>
        <taxon>Hyphomicrobiales</taxon>
        <taxon>Methylobacteriaceae</taxon>
        <taxon>Methylobacterium</taxon>
    </lineage>
</organism>
<feature type="region of interest" description="Disordered" evidence="1">
    <location>
        <begin position="112"/>
        <end position="134"/>
    </location>
</feature>
<evidence type="ECO:0000313" key="2">
    <source>
        <dbReference type="EMBL" id="TGD94259.1"/>
    </source>
</evidence>
<dbReference type="InterPro" id="IPR010985">
    <property type="entry name" value="Ribbon_hlx_hlx"/>
</dbReference>
<reference evidence="2 3" key="1">
    <citation type="submission" date="2019-04" db="EMBL/GenBank/DDBJ databases">
        <authorList>
            <person name="Feng G."/>
            <person name="Zhu H."/>
        </authorList>
    </citation>
    <scope>NUCLEOTIDE SEQUENCE [LARGE SCALE GENOMIC DNA]</scope>
    <source>
        <strain evidence="2 3">6HR-1</strain>
    </source>
</reference>
<dbReference type="Pfam" id="PF05534">
    <property type="entry name" value="HicB"/>
    <property type="match status" value="1"/>
</dbReference>
<accession>A0A4Z0NEN1</accession>
<dbReference type="SUPFAM" id="SSF47598">
    <property type="entry name" value="Ribbon-helix-helix"/>
    <property type="match status" value="1"/>
</dbReference>
<proteinExistence type="predicted"/>